<keyword evidence="12" id="KW-1185">Reference proteome</keyword>
<evidence type="ECO:0000313" key="12">
    <source>
        <dbReference type="Proteomes" id="UP000001307"/>
    </source>
</evidence>
<evidence type="ECO:0000256" key="7">
    <source>
        <dbReference type="ARBA" id="ARBA00023034"/>
    </source>
</evidence>
<gene>
    <name evidence="11" type="ORF">GSOID_T00009019001</name>
</gene>
<evidence type="ECO:0000256" key="9">
    <source>
        <dbReference type="ARBA" id="ARBA00023180"/>
    </source>
</evidence>
<keyword evidence="8 10" id="KW-0472">Membrane</keyword>
<dbReference type="PANTHER" id="PTHR12129">
    <property type="entry name" value="HEPARAN SULFATE 2-O-SULFOTRANSFERASE"/>
    <property type="match status" value="1"/>
</dbReference>
<dbReference type="Gene3D" id="3.40.50.300">
    <property type="entry name" value="P-loop containing nucleotide triphosphate hydrolases"/>
    <property type="match status" value="1"/>
</dbReference>
<dbReference type="OrthoDB" id="10019582at2759"/>
<dbReference type="SUPFAM" id="SSF52540">
    <property type="entry name" value="P-loop containing nucleoside triphosphate hydrolases"/>
    <property type="match status" value="1"/>
</dbReference>
<reference evidence="11" key="1">
    <citation type="journal article" date="2010" name="Science">
        <title>Plasticity of animal genome architecture unmasked by rapid evolution of a pelagic tunicate.</title>
        <authorList>
            <person name="Denoeud F."/>
            <person name="Henriet S."/>
            <person name="Mungpakdee S."/>
            <person name="Aury J.M."/>
            <person name="Da Silva C."/>
            <person name="Brinkmann H."/>
            <person name="Mikhaleva J."/>
            <person name="Olsen L.C."/>
            <person name="Jubin C."/>
            <person name="Canestro C."/>
            <person name="Bouquet J.M."/>
            <person name="Danks G."/>
            <person name="Poulain J."/>
            <person name="Campsteijn C."/>
            <person name="Adamski M."/>
            <person name="Cross I."/>
            <person name="Yadetie F."/>
            <person name="Muffato M."/>
            <person name="Louis A."/>
            <person name="Butcher S."/>
            <person name="Tsagkogeorga G."/>
            <person name="Konrad A."/>
            <person name="Singh S."/>
            <person name="Jensen M.F."/>
            <person name="Cong E.H."/>
            <person name="Eikeseth-Otteraa H."/>
            <person name="Noel B."/>
            <person name="Anthouard V."/>
            <person name="Porcel B.M."/>
            <person name="Kachouri-Lafond R."/>
            <person name="Nishino A."/>
            <person name="Ugolini M."/>
            <person name="Chourrout P."/>
            <person name="Nishida H."/>
            <person name="Aasland R."/>
            <person name="Huzurbazar S."/>
            <person name="Westhof E."/>
            <person name="Delsuc F."/>
            <person name="Lehrach H."/>
            <person name="Reinhardt R."/>
            <person name="Weissenbach J."/>
            <person name="Roy S.W."/>
            <person name="Artiguenave F."/>
            <person name="Postlethwait J.H."/>
            <person name="Manak J.R."/>
            <person name="Thompson E.M."/>
            <person name="Jaillon O."/>
            <person name="Du Pasquier L."/>
            <person name="Boudinot P."/>
            <person name="Liberles D.A."/>
            <person name="Volff J.N."/>
            <person name="Philippe H."/>
            <person name="Lenhard B."/>
            <person name="Roest Crollius H."/>
            <person name="Wincker P."/>
            <person name="Chourrout D."/>
        </authorList>
    </citation>
    <scope>NUCLEOTIDE SEQUENCE [LARGE SCALE GENOMIC DNA]</scope>
</reference>
<name>E4WVW1_OIKDI</name>
<comment type="subcellular location">
    <subcellularLocation>
        <location evidence="1">Golgi apparatus membrane</location>
        <topology evidence="1">Single-pass type II membrane protein</topology>
    </subcellularLocation>
</comment>
<keyword evidence="9" id="KW-0325">Glycoprotein</keyword>
<feature type="transmembrane region" description="Helical" evidence="10">
    <location>
        <begin position="21"/>
        <end position="39"/>
    </location>
</feature>
<evidence type="ECO:0008006" key="13">
    <source>
        <dbReference type="Google" id="ProtNLM"/>
    </source>
</evidence>
<proteinExistence type="inferred from homology"/>
<evidence type="ECO:0000256" key="2">
    <source>
        <dbReference type="ARBA" id="ARBA00010569"/>
    </source>
</evidence>
<evidence type="ECO:0000256" key="5">
    <source>
        <dbReference type="ARBA" id="ARBA00022968"/>
    </source>
</evidence>
<evidence type="ECO:0000256" key="1">
    <source>
        <dbReference type="ARBA" id="ARBA00004323"/>
    </source>
</evidence>
<keyword evidence="6 10" id="KW-1133">Transmembrane helix</keyword>
<evidence type="ECO:0000256" key="8">
    <source>
        <dbReference type="ARBA" id="ARBA00023136"/>
    </source>
</evidence>
<evidence type="ECO:0000313" key="11">
    <source>
        <dbReference type="EMBL" id="CBY21264.1"/>
    </source>
</evidence>
<dbReference type="InterPro" id="IPR005331">
    <property type="entry name" value="Sulfotransferase"/>
</dbReference>
<dbReference type="GO" id="GO:0000139">
    <property type="term" value="C:Golgi membrane"/>
    <property type="evidence" value="ECO:0007669"/>
    <property type="project" value="UniProtKB-SubCell"/>
</dbReference>
<keyword evidence="5" id="KW-0735">Signal-anchor</keyword>
<protein>
    <recommendedName>
        <fullName evidence="13">Sulfotransferase</fullName>
    </recommendedName>
</protein>
<evidence type="ECO:0000256" key="6">
    <source>
        <dbReference type="ARBA" id="ARBA00022989"/>
    </source>
</evidence>
<dbReference type="PANTHER" id="PTHR12129:SF15">
    <property type="entry name" value="URONYL 2-SULFOTRANSFERASE"/>
    <property type="match status" value="1"/>
</dbReference>
<evidence type="ECO:0000256" key="4">
    <source>
        <dbReference type="ARBA" id="ARBA00022692"/>
    </source>
</evidence>
<organism evidence="11">
    <name type="scientific">Oikopleura dioica</name>
    <name type="common">Tunicate</name>
    <dbReference type="NCBI Taxonomy" id="34765"/>
    <lineage>
        <taxon>Eukaryota</taxon>
        <taxon>Metazoa</taxon>
        <taxon>Chordata</taxon>
        <taxon>Tunicata</taxon>
        <taxon>Appendicularia</taxon>
        <taxon>Copelata</taxon>
        <taxon>Oikopleuridae</taxon>
        <taxon>Oikopleura</taxon>
    </lineage>
</organism>
<keyword evidence="7" id="KW-0333">Golgi apparatus</keyword>
<keyword evidence="4 10" id="KW-0812">Transmembrane</keyword>
<dbReference type="Proteomes" id="UP000001307">
    <property type="component" value="Unassembled WGS sequence"/>
</dbReference>
<sequence length="345" mass="40056">MKKNDGRLVWEKKKRRAEISWAFLLICFLAITAVLALVIRHSLVLQRIKTNYILKDFERSFDARAYPVYGYSDQYDIRGVLPEEQNFYENANFQQMLPYQMDSSNLQVAPVQQAEQVQMQVQEIKPFPVAQNPVPVEAQVPVEIPIPEADKPVEDQKLTFIPRVASNQIEPQQNDNVAKSTVAPLSPAEWDYDGPIDPQIEEHEEDFSIPNANFIFHNKLPKSGSTTMHDILRKLSQKNLFNYKKMDSSNMDFDDDASLVDYIKENQKTPFFYMQHHFFTNFTSFGLEQPTMINVIREPLDWFSSHYHFKLYGWSRKPGQRGEGNEMSLEECISSDSPTCSRNHC</sequence>
<dbReference type="GO" id="GO:0008146">
    <property type="term" value="F:sulfotransferase activity"/>
    <property type="evidence" value="ECO:0007669"/>
    <property type="project" value="InterPro"/>
</dbReference>
<dbReference type="InParanoid" id="E4WVW1"/>
<keyword evidence="3" id="KW-0808">Transferase</keyword>
<dbReference type="EMBL" id="FN653017">
    <property type="protein sequence ID" value="CBY21264.1"/>
    <property type="molecule type" value="Genomic_DNA"/>
</dbReference>
<dbReference type="AlphaFoldDB" id="E4WVW1"/>
<comment type="similarity">
    <text evidence="2">Belongs to the sulfotransferase 3 family.</text>
</comment>
<evidence type="ECO:0000256" key="3">
    <source>
        <dbReference type="ARBA" id="ARBA00022679"/>
    </source>
</evidence>
<dbReference type="InterPro" id="IPR027417">
    <property type="entry name" value="P-loop_NTPase"/>
</dbReference>
<dbReference type="Pfam" id="PF03567">
    <property type="entry name" value="Sulfotransfer_2"/>
    <property type="match status" value="1"/>
</dbReference>
<accession>E4WVW1</accession>
<evidence type="ECO:0000256" key="10">
    <source>
        <dbReference type="SAM" id="Phobius"/>
    </source>
</evidence>
<dbReference type="InterPro" id="IPR007734">
    <property type="entry name" value="Heparan_SO4_2-O-STrfase"/>
</dbReference>